<feature type="region of interest" description="Disordered" evidence="4">
    <location>
        <begin position="155"/>
        <end position="185"/>
    </location>
</feature>
<dbReference type="GO" id="GO:0045944">
    <property type="term" value="P:positive regulation of transcription by RNA polymerase II"/>
    <property type="evidence" value="ECO:0007669"/>
    <property type="project" value="TreeGrafter"/>
</dbReference>
<evidence type="ECO:0000313" key="6">
    <source>
        <dbReference type="WBParaSite" id="PgR031_g010_t01"/>
    </source>
</evidence>
<evidence type="ECO:0000256" key="1">
    <source>
        <dbReference type="ARBA" id="ARBA00004123"/>
    </source>
</evidence>
<comment type="similarity">
    <text evidence="2">Belongs to the akirin family.</text>
</comment>
<feature type="compositionally biased region" description="Low complexity" evidence="4">
    <location>
        <begin position="166"/>
        <end position="184"/>
    </location>
</feature>
<dbReference type="InterPro" id="IPR024132">
    <property type="entry name" value="Akirin"/>
</dbReference>
<dbReference type="WBParaSite" id="PgR031_g010_t01">
    <property type="protein sequence ID" value="PgR031_g010_t01"/>
    <property type="gene ID" value="PgR031_g010"/>
</dbReference>
<dbReference type="WBParaSite" id="PgR031_g010_t02">
    <property type="protein sequence ID" value="PgR031_g010_t02"/>
    <property type="gene ID" value="PgR031_g010"/>
</dbReference>
<evidence type="ECO:0000256" key="3">
    <source>
        <dbReference type="ARBA" id="ARBA00023242"/>
    </source>
</evidence>
<dbReference type="Proteomes" id="UP000887569">
    <property type="component" value="Unplaced"/>
</dbReference>
<dbReference type="GO" id="GO:0005634">
    <property type="term" value="C:nucleus"/>
    <property type="evidence" value="ECO:0007669"/>
    <property type="project" value="UniProtKB-SubCell"/>
</dbReference>
<evidence type="ECO:0000313" key="5">
    <source>
        <dbReference type="Proteomes" id="UP000887569"/>
    </source>
</evidence>
<accession>A0A915B8Q1</accession>
<reference evidence="6 7" key="1">
    <citation type="submission" date="2022-11" db="UniProtKB">
        <authorList>
            <consortium name="WormBaseParasite"/>
        </authorList>
    </citation>
    <scope>IDENTIFICATION</scope>
</reference>
<dbReference type="GO" id="GO:0003712">
    <property type="term" value="F:transcription coregulator activity"/>
    <property type="evidence" value="ECO:0007669"/>
    <property type="project" value="TreeGrafter"/>
</dbReference>
<sequence length="261" mass="28976">MACGVALKRPYDYDEYLSTEGAGEAKRARHTQAHCSPFRAQIGTIAASLPTGSTSSSALLQLRDTKEREDNDVSPFASIAGRSQLSSGQLESYLRAEIRYLKRRHLIPHRKLSDSTSRDEMGGMAGDNDSSPPTKQIILSGVRAGGIKPADTTAYRVAPNSPAANSGSDSDGESSTTVTESTSSQKIAASLNLYDRPQFSLKQVQMICERLLKQQEVRLRYEYETVLNQRLEEQHEQYVQFAREQLERQHQDNNADISYLS</sequence>
<dbReference type="GO" id="GO:0000785">
    <property type="term" value="C:chromatin"/>
    <property type="evidence" value="ECO:0007669"/>
    <property type="project" value="TreeGrafter"/>
</dbReference>
<dbReference type="PANTHER" id="PTHR13293:SF6">
    <property type="entry name" value="AKIRIN-RELATED"/>
    <property type="match status" value="1"/>
</dbReference>
<dbReference type="AlphaFoldDB" id="A0A915B8Q1"/>
<comment type="subcellular location">
    <subcellularLocation>
        <location evidence="1">Nucleus</location>
    </subcellularLocation>
</comment>
<feature type="compositionally biased region" description="Basic and acidic residues" evidence="4">
    <location>
        <begin position="111"/>
        <end position="121"/>
    </location>
</feature>
<evidence type="ECO:0000256" key="2">
    <source>
        <dbReference type="ARBA" id="ARBA00005625"/>
    </source>
</evidence>
<keyword evidence="3" id="KW-0539">Nucleus</keyword>
<feature type="region of interest" description="Disordered" evidence="4">
    <location>
        <begin position="111"/>
        <end position="136"/>
    </location>
</feature>
<dbReference type="GO" id="GO:0045089">
    <property type="term" value="P:positive regulation of innate immune response"/>
    <property type="evidence" value="ECO:0007669"/>
    <property type="project" value="TreeGrafter"/>
</dbReference>
<dbReference type="PANTHER" id="PTHR13293">
    <property type="entry name" value="AKIRIN-RELATED"/>
    <property type="match status" value="1"/>
</dbReference>
<evidence type="ECO:0000256" key="4">
    <source>
        <dbReference type="SAM" id="MobiDB-lite"/>
    </source>
</evidence>
<protein>
    <submittedName>
        <fullName evidence="6 7">Akirin</fullName>
    </submittedName>
</protein>
<proteinExistence type="inferred from homology"/>
<organism evidence="5 6">
    <name type="scientific">Parascaris univalens</name>
    <name type="common">Nematode worm</name>
    <dbReference type="NCBI Taxonomy" id="6257"/>
    <lineage>
        <taxon>Eukaryota</taxon>
        <taxon>Metazoa</taxon>
        <taxon>Ecdysozoa</taxon>
        <taxon>Nematoda</taxon>
        <taxon>Chromadorea</taxon>
        <taxon>Rhabditida</taxon>
        <taxon>Spirurina</taxon>
        <taxon>Ascaridomorpha</taxon>
        <taxon>Ascaridoidea</taxon>
        <taxon>Ascarididae</taxon>
        <taxon>Parascaris</taxon>
    </lineage>
</organism>
<keyword evidence="5" id="KW-1185">Reference proteome</keyword>
<name>A0A915B8Q1_PARUN</name>
<evidence type="ECO:0000313" key="7">
    <source>
        <dbReference type="WBParaSite" id="PgR031_g010_t02"/>
    </source>
</evidence>